<dbReference type="Proteomes" id="UP000000759">
    <property type="component" value="Chromosome 6"/>
</dbReference>
<reference evidence="6" key="2">
    <citation type="submission" date="2008-08" db="EMBL/GenBank/DDBJ databases">
        <authorList>
            <consortium name="Diatom Consortium"/>
            <person name="Grigoriev I."/>
            <person name="Grimwood J."/>
            <person name="Kuo A."/>
            <person name="Otillar R.P."/>
            <person name="Salamov A."/>
            <person name="Detter J.C."/>
            <person name="Lindquist E."/>
            <person name="Shapiro H."/>
            <person name="Lucas S."/>
            <person name="Glavina del Rio T."/>
            <person name="Pitluck S."/>
            <person name="Rokhsar D."/>
            <person name="Bowler C."/>
        </authorList>
    </citation>
    <scope>GENOME REANNOTATION</scope>
    <source>
        <strain evidence="6">CCAP 1055/1</strain>
    </source>
</reference>
<dbReference type="EMBL" id="CM000609">
    <property type="protein sequence ID" value="EEC49205.1"/>
    <property type="molecule type" value="Genomic_DNA"/>
</dbReference>
<dbReference type="InterPro" id="IPR017380">
    <property type="entry name" value="Hist_AcTrfase_B-typ_cat-su"/>
</dbReference>
<dbReference type="PaxDb" id="2850-Phatr54343"/>
<reference evidence="5 6" key="1">
    <citation type="journal article" date="2008" name="Nature">
        <title>The Phaeodactylum genome reveals the evolutionary history of diatom genomes.</title>
        <authorList>
            <person name="Bowler C."/>
            <person name="Allen A.E."/>
            <person name="Badger J.H."/>
            <person name="Grimwood J."/>
            <person name="Jabbari K."/>
            <person name="Kuo A."/>
            <person name="Maheswari U."/>
            <person name="Martens C."/>
            <person name="Maumus F."/>
            <person name="Otillar R.P."/>
            <person name="Rayko E."/>
            <person name="Salamov A."/>
            <person name="Vandepoele K."/>
            <person name="Beszteri B."/>
            <person name="Gruber A."/>
            <person name="Heijde M."/>
            <person name="Katinka M."/>
            <person name="Mock T."/>
            <person name="Valentin K."/>
            <person name="Verret F."/>
            <person name="Berges J.A."/>
            <person name="Brownlee C."/>
            <person name="Cadoret J.P."/>
            <person name="Chiovitti A."/>
            <person name="Choi C.J."/>
            <person name="Coesel S."/>
            <person name="De Martino A."/>
            <person name="Detter J.C."/>
            <person name="Durkin C."/>
            <person name="Falciatore A."/>
            <person name="Fournet J."/>
            <person name="Haruta M."/>
            <person name="Huysman M.J."/>
            <person name="Jenkins B.D."/>
            <person name="Jiroutova K."/>
            <person name="Jorgensen R.E."/>
            <person name="Joubert Y."/>
            <person name="Kaplan A."/>
            <person name="Kroger N."/>
            <person name="Kroth P.G."/>
            <person name="La Roche J."/>
            <person name="Lindquist E."/>
            <person name="Lommer M."/>
            <person name="Martin-Jezequel V."/>
            <person name="Lopez P.J."/>
            <person name="Lucas S."/>
            <person name="Mangogna M."/>
            <person name="McGinnis K."/>
            <person name="Medlin L.K."/>
            <person name="Montsant A."/>
            <person name="Oudot-Le Secq M.P."/>
            <person name="Napoli C."/>
            <person name="Obornik M."/>
            <person name="Parker M.S."/>
            <person name="Petit J.L."/>
            <person name="Porcel B.M."/>
            <person name="Poulsen N."/>
            <person name="Robison M."/>
            <person name="Rychlewski L."/>
            <person name="Rynearson T.A."/>
            <person name="Schmutz J."/>
            <person name="Shapiro H."/>
            <person name="Siaut M."/>
            <person name="Stanley M."/>
            <person name="Sussman M.R."/>
            <person name="Taylor A.R."/>
            <person name="Vardi A."/>
            <person name="von Dassow P."/>
            <person name="Vyverman W."/>
            <person name="Willis A."/>
            <person name="Wyrwicz L.S."/>
            <person name="Rokhsar D.S."/>
            <person name="Weissenbach J."/>
            <person name="Armbrust E.V."/>
            <person name="Green B.R."/>
            <person name="Van de Peer Y."/>
            <person name="Grigoriev I.V."/>
        </authorList>
    </citation>
    <scope>NUCLEOTIDE SEQUENCE [LARGE SCALE GENOMIC DNA]</scope>
    <source>
        <strain evidence="5 6">CCAP 1055/1</strain>
    </source>
</reference>
<organism evidence="5 6">
    <name type="scientific">Phaeodactylum tricornutum (strain CCAP 1055/1)</name>
    <dbReference type="NCBI Taxonomy" id="556484"/>
    <lineage>
        <taxon>Eukaryota</taxon>
        <taxon>Sar</taxon>
        <taxon>Stramenopiles</taxon>
        <taxon>Ochrophyta</taxon>
        <taxon>Bacillariophyta</taxon>
        <taxon>Bacillariophyceae</taxon>
        <taxon>Bacillariophycidae</taxon>
        <taxon>Naviculales</taxon>
        <taxon>Phaeodactylaceae</taxon>
        <taxon>Phaeodactylum</taxon>
    </lineage>
</organism>
<name>B7FWG7_PHATC</name>
<evidence type="ECO:0000313" key="5">
    <source>
        <dbReference type="EMBL" id="EEC49205.1"/>
    </source>
</evidence>
<dbReference type="CDD" id="cd04301">
    <property type="entry name" value="NAT_SF"/>
    <property type="match status" value="1"/>
</dbReference>
<dbReference type="InterPro" id="IPR016181">
    <property type="entry name" value="Acyl_CoA_acyltransferase"/>
</dbReference>
<evidence type="ECO:0000256" key="3">
    <source>
        <dbReference type="SAM" id="MobiDB-lite"/>
    </source>
</evidence>
<protein>
    <submittedName>
        <fullName evidence="5">Histone acetyltransferase</fullName>
    </submittedName>
</protein>
<dbReference type="STRING" id="556484.B7FWG7"/>
<keyword evidence="6" id="KW-1185">Reference proteome</keyword>
<dbReference type="RefSeq" id="XP_002179382.1">
    <property type="nucleotide sequence ID" value="XM_002179346.1"/>
</dbReference>
<feature type="region of interest" description="Disordered" evidence="3">
    <location>
        <begin position="108"/>
        <end position="185"/>
    </location>
</feature>
<dbReference type="AlphaFoldDB" id="B7FWG7"/>
<proteinExistence type="inferred from homology"/>
<dbReference type="GO" id="GO:0005634">
    <property type="term" value="C:nucleus"/>
    <property type="evidence" value="ECO:0007669"/>
    <property type="project" value="InterPro"/>
</dbReference>
<dbReference type="eggNOG" id="KOG2696">
    <property type="taxonomic scope" value="Eukaryota"/>
</dbReference>
<evidence type="ECO:0000256" key="1">
    <source>
        <dbReference type="ARBA" id="ARBA00010543"/>
    </source>
</evidence>
<evidence type="ECO:0000259" key="4">
    <source>
        <dbReference type="Pfam" id="PF10394"/>
    </source>
</evidence>
<feature type="compositionally biased region" description="Polar residues" evidence="3">
    <location>
        <begin position="124"/>
        <end position="134"/>
    </location>
</feature>
<evidence type="ECO:0000313" key="6">
    <source>
        <dbReference type="Proteomes" id="UP000000759"/>
    </source>
</evidence>
<dbReference type="InParanoid" id="B7FWG7"/>
<dbReference type="SUPFAM" id="SSF55729">
    <property type="entry name" value="Acyl-CoA N-acyltransferases (Nat)"/>
    <property type="match status" value="1"/>
</dbReference>
<dbReference type="SMR" id="B7FWG7"/>
<dbReference type="Pfam" id="PF10394">
    <property type="entry name" value="Hat1_N"/>
    <property type="match status" value="1"/>
</dbReference>
<dbReference type="OMA" id="CANAFLR"/>
<dbReference type="PANTHER" id="PTHR12046">
    <property type="entry name" value="HISTONE ACETYLTRANSFERASE TYPE B CATALYTIC SUBUNIT"/>
    <property type="match status" value="1"/>
</dbReference>
<dbReference type="KEGG" id="pti:PHATRDRAFT_54343"/>
<dbReference type="GO" id="GO:0000781">
    <property type="term" value="C:chromosome, telomeric region"/>
    <property type="evidence" value="ECO:0007669"/>
    <property type="project" value="GOC"/>
</dbReference>
<dbReference type="OrthoDB" id="10253098at2759"/>
<sequence>MGTTNPPTRRDGMTMEATTDEPKWSSAALCIELRLLDQTFRPEYTHQCFPGERIRGYQPLRSVLPTDLYHTSYAQHDQALRELAVRVTLAPSCQTCVVEVETAAKRMLRRNSQRTPTKRHRTADQQVALNTEEGNNSDEDDPSVDASVENSTEATEEETSEYEEGDDSAAVVDPNEGSTRQRRMPVADIRQQLSLALPVLTETRDLQHCANAFLRRPLGTIVESYTRKGMEFVVTLADGRTPSVAEFHHNAQRLALFFIENADGVDVASVEEGHWKVLYVFRKHSTTKQYSLVAYTTLFHFSSPFRKPTPGIIVRVCQVLVLPPYQRQGHGRDMLQAVYRYAHGQYKEFPSHGESQREYQIVQVNVEDPAPAFTALRNRVDYQHVKLPEAFRAMDVTQTDFFGSLPEPQALAIAEDAKVTVRQIHTVYEMDRWQRLQAYTASAQDNDAPPAETARRDALEKAYRLLVKRRLNKLHREELSAFRVKTEMQDALAKLYDEQVQGYQAILESLEASQTKERKI</sequence>
<dbReference type="GO" id="GO:0031509">
    <property type="term" value="P:subtelomeric heterochromatin formation"/>
    <property type="evidence" value="ECO:0007669"/>
    <property type="project" value="InterPro"/>
</dbReference>
<feature type="compositionally biased region" description="Basic residues" evidence="3">
    <location>
        <begin position="108"/>
        <end position="121"/>
    </location>
</feature>
<gene>
    <name evidence="5" type="primary">HAT</name>
    <name evidence="5" type="ORF">PHATRDRAFT_54343</name>
</gene>
<dbReference type="InterPro" id="IPR019467">
    <property type="entry name" value="Hat1_N"/>
</dbReference>
<dbReference type="GeneID" id="7200301"/>
<feature type="compositionally biased region" description="Acidic residues" evidence="3">
    <location>
        <begin position="154"/>
        <end position="167"/>
    </location>
</feature>
<dbReference type="HOGENOM" id="CLU_524273_0_0_1"/>
<comment type="catalytic activity">
    <reaction evidence="2">
        <text>L-lysyl-[protein] + acetyl-CoA = N(6)-acetyl-L-lysyl-[protein] + CoA + H(+)</text>
        <dbReference type="Rhea" id="RHEA:45948"/>
        <dbReference type="Rhea" id="RHEA-COMP:9752"/>
        <dbReference type="Rhea" id="RHEA-COMP:10731"/>
        <dbReference type="ChEBI" id="CHEBI:15378"/>
        <dbReference type="ChEBI" id="CHEBI:29969"/>
        <dbReference type="ChEBI" id="CHEBI:57287"/>
        <dbReference type="ChEBI" id="CHEBI:57288"/>
        <dbReference type="ChEBI" id="CHEBI:61930"/>
        <dbReference type="EC" id="2.3.1.48"/>
    </reaction>
</comment>
<accession>B7FWG7</accession>
<dbReference type="Gene3D" id="3.40.630.30">
    <property type="match status" value="1"/>
</dbReference>
<dbReference type="GO" id="GO:0004402">
    <property type="term" value="F:histone acetyltransferase activity"/>
    <property type="evidence" value="ECO:0007669"/>
    <property type="project" value="InterPro"/>
</dbReference>
<evidence type="ECO:0000256" key="2">
    <source>
        <dbReference type="ARBA" id="ARBA00048017"/>
    </source>
</evidence>
<feature type="domain" description="Histone acetyl transferase HAT1 N-terminal" evidence="4">
    <location>
        <begin position="185"/>
        <end position="260"/>
    </location>
</feature>
<comment type="similarity">
    <text evidence="1">Belongs to the HAT1 family.</text>
</comment>